<accession>A0A7C8I0J6</accession>
<dbReference type="AlphaFoldDB" id="A0A7C8I0J6"/>
<comment type="caution">
    <text evidence="2">The sequence shown here is derived from an EMBL/GenBank/DDBJ whole genome shotgun (WGS) entry which is preliminary data.</text>
</comment>
<evidence type="ECO:0000259" key="1">
    <source>
        <dbReference type="Pfam" id="PF24864"/>
    </source>
</evidence>
<proteinExistence type="predicted"/>
<reference evidence="2 3" key="1">
    <citation type="submission" date="2020-01" db="EMBL/GenBank/DDBJ databases">
        <authorList>
            <consortium name="DOE Joint Genome Institute"/>
            <person name="Haridas S."/>
            <person name="Albert R."/>
            <person name="Binder M."/>
            <person name="Bloem J."/>
            <person name="Labutti K."/>
            <person name="Salamov A."/>
            <person name="Andreopoulos B."/>
            <person name="Baker S.E."/>
            <person name="Barry K."/>
            <person name="Bills G."/>
            <person name="Bluhm B.H."/>
            <person name="Cannon C."/>
            <person name="Castanera R."/>
            <person name="Culley D.E."/>
            <person name="Daum C."/>
            <person name="Ezra D."/>
            <person name="Gonzalez J.B."/>
            <person name="Henrissat B."/>
            <person name="Kuo A."/>
            <person name="Liang C."/>
            <person name="Lipzen A."/>
            <person name="Lutzoni F."/>
            <person name="Magnuson J."/>
            <person name="Mondo S."/>
            <person name="Nolan M."/>
            <person name="Ohm R."/>
            <person name="Pangilinan J."/>
            <person name="Park H.-J.H."/>
            <person name="Ramirez L."/>
            <person name="Alfaro M."/>
            <person name="Sun H."/>
            <person name="Tritt A."/>
            <person name="Yoshinaga Y."/>
            <person name="Zwiers L.-H.L."/>
            <person name="Turgeon B.G."/>
            <person name="Goodwin S.B."/>
            <person name="Spatafora J.W."/>
            <person name="Crous P.W."/>
            <person name="Grigoriev I.V."/>
        </authorList>
    </citation>
    <scope>NUCLEOTIDE SEQUENCE [LARGE SCALE GENOMIC DNA]</scope>
    <source>
        <strain evidence="2 3">CBS 611.86</strain>
    </source>
</reference>
<evidence type="ECO:0000313" key="2">
    <source>
        <dbReference type="EMBL" id="KAF2867469.1"/>
    </source>
</evidence>
<protein>
    <recommendedName>
        <fullName evidence="1">DUF7730 domain-containing protein</fullName>
    </recommendedName>
</protein>
<evidence type="ECO:0000313" key="3">
    <source>
        <dbReference type="Proteomes" id="UP000481861"/>
    </source>
</evidence>
<dbReference type="Proteomes" id="UP000481861">
    <property type="component" value="Unassembled WGS sequence"/>
</dbReference>
<feature type="domain" description="DUF7730" evidence="1">
    <location>
        <begin position="40"/>
        <end position="277"/>
    </location>
</feature>
<sequence>MRDFWKKCLLKARSALTSKASDPPARSHRNRELAKHDINAQQECPLFSKLSAELRIPIYEAVLTDRDRLLHICMNRREGKEKRTVRPVAHIWCTDQESPFPPWQHACFGESVEDLAYETVFCSRSTTTTDDQLLSLLLSCRLVYNEAFPILYRGNTFQFRGAPGLSAFTSSISTFHWHFVSHVQISTLHSWDAPPLWAEDRWPPEGQESWEDCCKQLEDLPHLQSLRLDITFQHYDKPPVPQLTDTTAINALKPLKDIKAKLFEVELNFEPSQELWNRLGHVNFTVVVKQREQNTEVFGYQPRLKIGDFD</sequence>
<gene>
    <name evidence="2" type="ORF">BDV95DRAFT_180536</name>
</gene>
<dbReference type="OrthoDB" id="4757095at2759"/>
<dbReference type="Pfam" id="PF24864">
    <property type="entry name" value="DUF7730"/>
    <property type="match status" value="1"/>
</dbReference>
<name>A0A7C8I0J6_9PLEO</name>
<dbReference type="InterPro" id="IPR056632">
    <property type="entry name" value="DUF7730"/>
</dbReference>
<dbReference type="PANTHER" id="PTHR38790:SF4">
    <property type="entry name" value="2EXR DOMAIN-CONTAINING PROTEIN"/>
    <property type="match status" value="1"/>
</dbReference>
<organism evidence="2 3">
    <name type="scientific">Massariosphaeria phaeospora</name>
    <dbReference type="NCBI Taxonomy" id="100035"/>
    <lineage>
        <taxon>Eukaryota</taxon>
        <taxon>Fungi</taxon>
        <taxon>Dikarya</taxon>
        <taxon>Ascomycota</taxon>
        <taxon>Pezizomycotina</taxon>
        <taxon>Dothideomycetes</taxon>
        <taxon>Pleosporomycetidae</taxon>
        <taxon>Pleosporales</taxon>
        <taxon>Pleosporales incertae sedis</taxon>
        <taxon>Massariosphaeria</taxon>
    </lineage>
</organism>
<keyword evidence="3" id="KW-1185">Reference proteome</keyword>
<dbReference type="EMBL" id="JAADJZ010000023">
    <property type="protein sequence ID" value="KAF2867469.1"/>
    <property type="molecule type" value="Genomic_DNA"/>
</dbReference>
<dbReference type="PANTHER" id="PTHR38790">
    <property type="entry name" value="2EXR DOMAIN-CONTAINING PROTEIN-RELATED"/>
    <property type="match status" value="1"/>
</dbReference>